<keyword evidence="1" id="KW-0812">Transmembrane</keyword>
<evidence type="ECO:0000256" key="1">
    <source>
        <dbReference type="SAM" id="Phobius"/>
    </source>
</evidence>
<accession>A0A7X6IAK7</accession>
<evidence type="ECO:0000313" key="3">
    <source>
        <dbReference type="Proteomes" id="UP000534783"/>
    </source>
</evidence>
<sequence length="72" mass="7702">MKMERLLAIVLITVGVSAFAYQGITLTRQKGADLNLEKTSEKTRAVPPPPIVGVIALAGGIVLLLTRSNKEE</sequence>
<keyword evidence="3" id="KW-1185">Reference proteome</keyword>
<dbReference type="RefSeq" id="WP_168058740.1">
    <property type="nucleotide sequence ID" value="NZ_VTOW01000001.1"/>
</dbReference>
<dbReference type="EMBL" id="VTOW01000001">
    <property type="protein sequence ID" value="NKE70495.1"/>
    <property type="molecule type" value="Genomic_DNA"/>
</dbReference>
<proteinExistence type="predicted"/>
<reference evidence="2 3" key="1">
    <citation type="journal article" date="2020" name="Nature">
        <title>Bacterial chemolithoautotrophy via manganese oxidation.</title>
        <authorList>
            <person name="Yu H."/>
            <person name="Leadbetter J.R."/>
        </authorList>
    </citation>
    <scope>NUCLEOTIDE SEQUENCE [LARGE SCALE GENOMIC DNA]</scope>
    <source>
        <strain evidence="2 3">Mn-1</strain>
    </source>
</reference>
<protein>
    <submittedName>
        <fullName evidence="2">DUF3185 domain-containing protein</fullName>
    </submittedName>
</protein>
<name>A0A7X6IAK7_9BACT</name>
<dbReference type="Proteomes" id="UP000534783">
    <property type="component" value="Unassembled WGS sequence"/>
</dbReference>
<gene>
    <name evidence="2" type="ORF">MNODULE_07055</name>
</gene>
<dbReference type="AlphaFoldDB" id="A0A7X6IAK7"/>
<keyword evidence="1" id="KW-1133">Transmembrane helix</keyword>
<comment type="caution">
    <text evidence="2">The sequence shown here is derived from an EMBL/GenBank/DDBJ whole genome shotgun (WGS) entry which is preliminary data.</text>
</comment>
<feature type="transmembrane region" description="Helical" evidence="1">
    <location>
        <begin position="44"/>
        <end position="66"/>
    </location>
</feature>
<keyword evidence="1" id="KW-0472">Membrane</keyword>
<organism evidence="2 3">
    <name type="scientific">Candidatus Manganitrophus noduliformans</name>
    <dbReference type="NCBI Taxonomy" id="2606439"/>
    <lineage>
        <taxon>Bacteria</taxon>
        <taxon>Pseudomonadati</taxon>
        <taxon>Nitrospirota</taxon>
        <taxon>Nitrospiria</taxon>
        <taxon>Candidatus Troglogloeales</taxon>
        <taxon>Candidatus Manganitrophaceae</taxon>
        <taxon>Candidatus Manganitrophus</taxon>
    </lineage>
</organism>
<evidence type="ECO:0000313" key="2">
    <source>
        <dbReference type="EMBL" id="NKE70495.1"/>
    </source>
</evidence>